<accession>A0A841FKN0</accession>
<evidence type="ECO:0000313" key="2">
    <source>
        <dbReference type="Proteomes" id="UP000548476"/>
    </source>
</evidence>
<evidence type="ECO:0000313" key="1">
    <source>
        <dbReference type="EMBL" id="MBB6037891.1"/>
    </source>
</evidence>
<comment type="caution">
    <text evidence="1">The sequence shown here is derived from an EMBL/GenBank/DDBJ whole genome shotgun (WGS) entry which is preliminary data.</text>
</comment>
<reference evidence="1 2" key="1">
    <citation type="submission" date="2020-08" db="EMBL/GenBank/DDBJ databases">
        <title>Genomic Encyclopedia of Type Strains, Phase IV (KMG-IV): sequencing the most valuable type-strain genomes for metagenomic binning, comparative biology and taxonomic classification.</title>
        <authorList>
            <person name="Goeker M."/>
        </authorList>
    </citation>
    <scope>NUCLEOTIDE SEQUENCE [LARGE SCALE GENOMIC DNA]</scope>
    <source>
        <strain evidence="1 2">YIM 65646</strain>
    </source>
</reference>
<organism evidence="1 2">
    <name type="scientific">Phytomonospora endophytica</name>
    <dbReference type="NCBI Taxonomy" id="714109"/>
    <lineage>
        <taxon>Bacteria</taxon>
        <taxon>Bacillati</taxon>
        <taxon>Actinomycetota</taxon>
        <taxon>Actinomycetes</taxon>
        <taxon>Micromonosporales</taxon>
        <taxon>Micromonosporaceae</taxon>
        <taxon>Phytomonospora</taxon>
    </lineage>
</organism>
<dbReference type="Gene3D" id="1.10.10.1150">
    <property type="entry name" value="Coenzyme PQQ synthesis protein D (PqqD)"/>
    <property type="match status" value="1"/>
</dbReference>
<dbReference type="Proteomes" id="UP000548476">
    <property type="component" value="Unassembled WGS sequence"/>
</dbReference>
<evidence type="ECO:0008006" key="3">
    <source>
        <dbReference type="Google" id="ProtNLM"/>
    </source>
</evidence>
<sequence>MSNPWIIAEQIVWSADSGEIRLYDALEGTFQTLNASGTAIWELVVEGLGTEEIAARLSSLYGEDDEAERKLIAEDVHAFLADLATRGVVSPATAAAP</sequence>
<keyword evidence="2" id="KW-1185">Reference proteome</keyword>
<dbReference type="RefSeq" id="WP_184790703.1">
    <property type="nucleotide sequence ID" value="NZ_BONT01000065.1"/>
</dbReference>
<dbReference type="Pfam" id="PF05402">
    <property type="entry name" value="PqqD"/>
    <property type="match status" value="1"/>
</dbReference>
<protein>
    <recommendedName>
        <fullName evidence="3">PqqD family protein</fullName>
    </recommendedName>
</protein>
<name>A0A841FKN0_9ACTN</name>
<dbReference type="EMBL" id="JACHGT010000014">
    <property type="protein sequence ID" value="MBB6037891.1"/>
    <property type="molecule type" value="Genomic_DNA"/>
</dbReference>
<dbReference type="AlphaFoldDB" id="A0A841FKN0"/>
<dbReference type="InterPro" id="IPR041881">
    <property type="entry name" value="PqqD_sf"/>
</dbReference>
<proteinExistence type="predicted"/>
<gene>
    <name evidence="1" type="ORF">HNR73_005771</name>
</gene>
<dbReference type="InterPro" id="IPR008792">
    <property type="entry name" value="PQQD"/>
</dbReference>